<dbReference type="Pfam" id="PF01381">
    <property type="entry name" value="HTH_3"/>
    <property type="match status" value="1"/>
</dbReference>
<dbReference type="GO" id="GO:0005829">
    <property type="term" value="C:cytosol"/>
    <property type="evidence" value="ECO:0007669"/>
    <property type="project" value="TreeGrafter"/>
</dbReference>
<dbReference type="SMART" id="SM00530">
    <property type="entry name" value="HTH_XRE"/>
    <property type="match status" value="1"/>
</dbReference>
<organism evidence="4 5">
    <name type="scientific">Streptomyces halstedii</name>
    <dbReference type="NCBI Taxonomy" id="1944"/>
    <lineage>
        <taxon>Bacteria</taxon>
        <taxon>Bacillati</taxon>
        <taxon>Actinomycetota</taxon>
        <taxon>Actinomycetes</taxon>
        <taxon>Kitasatosporales</taxon>
        <taxon>Streptomycetaceae</taxon>
        <taxon>Streptomyces</taxon>
    </lineage>
</organism>
<dbReference type="PANTHER" id="PTHR46797:SF1">
    <property type="entry name" value="METHYLPHOSPHONATE SYNTHASE"/>
    <property type="match status" value="1"/>
</dbReference>
<protein>
    <submittedName>
        <fullName evidence="4">Helix-turn-helix transcriptional regulator</fullName>
    </submittedName>
</protein>
<evidence type="ECO:0000313" key="5">
    <source>
        <dbReference type="Proteomes" id="UP000471293"/>
    </source>
</evidence>
<reference evidence="4 5" key="1">
    <citation type="submission" date="2020-01" db="EMBL/GenBank/DDBJ databases">
        <title>Insect and environment-associated Actinomycetes.</title>
        <authorList>
            <person name="Currrie C."/>
            <person name="Chevrette M."/>
            <person name="Carlson C."/>
            <person name="Stubbendieck R."/>
            <person name="Wendt-Pienkowski E."/>
        </authorList>
    </citation>
    <scope>NUCLEOTIDE SEQUENCE [LARGE SCALE GENOMIC DNA]</scope>
    <source>
        <strain evidence="4 5">SID11342</strain>
    </source>
</reference>
<dbReference type="GO" id="GO:0003677">
    <property type="term" value="F:DNA binding"/>
    <property type="evidence" value="ECO:0007669"/>
    <property type="project" value="UniProtKB-KW"/>
</dbReference>
<dbReference type="InterPro" id="IPR010982">
    <property type="entry name" value="Lambda_DNA-bd_dom_sf"/>
</dbReference>
<name>A0A6N9U257_STRHA</name>
<evidence type="ECO:0000313" key="4">
    <source>
        <dbReference type="EMBL" id="NEA17851.1"/>
    </source>
</evidence>
<dbReference type="AlphaFoldDB" id="A0A6N9U257"/>
<dbReference type="Gene3D" id="1.10.260.40">
    <property type="entry name" value="lambda repressor-like DNA-binding domains"/>
    <property type="match status" value="1"/>
</dbReference>
<proteinExistence type="predicted"/>
<feature type="domain" description="HTH cro/C1-type" evidence="3">
    <location>
        <begin position="11"/>
        <end position="66"/>
    </location>
</feature>
<dbReference type="Proteomes" id="UP000471293">
    <property type="component" value="Unassembled WGS sequence"/>
</dbReference>
<dbReference type="InterPro" id="IPR001387">
    <property type="entry name" value="Cro/C1-type_HTH"/>
</dbReference>
<dbReference type="GO" id="GO:0003700">
    <property type="term" value="F:DNA-binding transcription factor activity"/>
    <property type="evidence" value="ECO:0007669"/>
    <property type="project" value="TreeGrafter"/>
</dbReference>
<dbReference type="PROSITE" id="PS50943">
    <property type="entry name" value="HTH_CROC1"/>
    <property type="match status" value="1"/>
</dbReference>
<sequence length="384" mass="41980">MSDEHGLGDRLREIRKRRGLSQRELAKASKVSHSLITKLEQGVVADTRMETARKLAAALRVPTTTLVERAPAEPHPAPEPWQALQRAVERPAEQPDEEPTTRGVQDGLEAVRAAHFGKRMREAVDLLVPLLRDAEALGDTPAARAARAQLLQIAGSTLTGARQFSAAETALRRALDEAPDRLRAASVVTTWTWLLVRQGRFDAARAMAVKWADDAEPRMSRATAEEIAAWGWLLIQGHAAALRDNRGGEAADMLRLARSAAVATGPLRHGDVRIATWGPSTVAYKAAEQGVVTDRPDEVLEIAPRLKGGTGSEYHRHRLDVAKAYTMTRQHGRALDVLGEVAAEAPEWIAEQPYARDTLADTVARRRTLTTETRQLADLVGLPL</sequence>
<dbReference type="InterPro" id="IPR050807">
    <property type="entry name" value="TransReg_Diox_bact_type"/>
</dbReference>
<keyword evidence="1" id="KW-0238">DNA-binding</keyword>
<dbReference type="SUPFAM" id="SSF47413">
    <property type="entry name" value="lambda repressor-like DNA-binding domains"/>
    <property type="match status" value="1"/>
</dbReference>
<evidence type="ECO:0000259" key="3">
    <source>
        <dbReference type="PROSITE" id="PS50943"/>
    </source>
</evidence>
<dbReference type="EMBL" id="JAAGLQ010000443">
    <property type="protein sequence ID" value="NEA17851.1"/>
    <property type="molecule type" value="Genomic_DNA"/>
</dbReference>
<gene>
    <name evidence="4" type="ORF">G3I29_20535</name>
</gene>
<evidence type="ECO:0000256" key="2">
    <source>
        <dbReference type="SAM" id="MobiDB-lite"/>
    </source>
</evidence>
<evidence type="ECO:0000256" key="1">
    <source>
        <dbReference type="ARBA" id="ARBA00023125"/>
    </source>
</evidence>
<dbReference type="CDD" id="cd00093">
    <property type="entry name" value="HTH_XRE"/>
    <property type="match status" value="1"/>
</dbReference>
<feature type="region of interest" description="Disordered" evidence="2">
    <location>
        <begin position="86"/>
        <end position="106"/>
    </location>
</feature>
<dbReference type="RefSeq" id="WP_164346644.1">
    <property type="nucleotide sequence ID" value="NZ_JAAGLQ010000443.1"/>
</dbReference>
<dbReference type="PANTHER" id="PTHR46797">
    <property type="entry name" value="HTH-TYPE TRANSCRIPTIONAL REGULATOR"/>
    <property type="match status" value="1"/>
</dbReference>
<comment type="caution">
    <text evidence="4">The sequence shown here is derived from an EMBL/GenBank/DDBJ whole genome shotgun (WGS) entry which is preliminary data.</text>
</comment>
<accession>A0A6N9U257</accession>